<feature type="domain" description="RNA polymerase sigma factor 70 region 4 type 2" evidence="6">
    <location>
        <begin position="130"/>
        <end position="179"/>
    </location>
</feature>
<protein>
    <submittedName>
        <fullName evidence="7">RNA polymerase sigma factor</fullName>
    </submittedName>
</protein>
<dbReference type="Gene3D" id="1.10.1740.10">
    <property type="match status" value="1"/>
</dbReference>
<dbReference type="InterPro" id="IPR039425">
    <property type="entry name" value="RNA_pol_sigma-70-like"/>
</dbReference>
<accession>A0ABV9HT93</accession>
<feature type="domain" description="RNA polymerase sigma-70 region 2" evidence="5">
    <location>
        <begin position="38"/>
        <end position="103"/>
    </location>
</feature>
<evidence type="ECO:0000256" key="2">
    <source>
        <dbReference type="ARBA" id="ARBA00023015"/>
    </source>
</evidence>
<keyword evidence="3" id="KW-0731">Sigma factor</keyword>
<evidence type="ECO:0000313" key="8">
    <source>
        <dbReference type="Proteomes" id="UP001596043"/>
    </source>
</evidence>
<evidence type="ECO:0000256" key="3">
    <source>
        <dbReference type="ARBA" id="ARBA00023082"/>
    </source>
</evidence>
<dbReference type="Gene3D" id="1.10.10.10">
    <property type="entry name" value="Winged helix-like DNA-binding domain superfamily/Winged helix DNA-binding domain"/>
    <property type="match status" value="1"/>
</dbReference>
<keyword evidence="4" id="KW-0804">Transcription</keyword>
<comment type="caution">
    <text evidence="7">The sequence shown here is derived from an EMBL/GenBank/DDBJ whole genome shotgun (WGS) entry which is preliminary data.</text>
</comment>
<dbReference type="PANTHER" id="PTHR43133:SF60">
    <property type="entry name" value="RNA POLYMERASE SIGMA FACTOR SIGV"/>
    <property type="match status" value="1"/>
</dbReference>
<keyword evidence="8" id="KW-1185">Reference proteome</keyword>
<dbReference type="NCBIfam" id="TIGR02937">
    <property type="entry name" value="sigma70-ECF"/>
    <property type="match status" value="1"/>
</dbReference>
<sequence length="201" mass="23387">MTQPFIIIKSILKQTNVLELVQLIDKCKKGDRKSQQILYNKYKDTLFALCLKYCKNRAEAEDNLQDSFIKILQSIKTYNGKGSFEGWMKRITINRAIDRYKKEPFIESITDQHLKEDTTIDMDETPVSLQQMLALIQELPSRYRLVFNLYELDNHTHVEISEILGISIGTSKSNLHRAKIILKEKITSIYRTTQKNSIVNG</sequence>
<keyword evidence="2" id="KW-0805">Transcription regulation</keyword>
<dbReference type="InterPro" id="IPR014284">
    <property type="entry name" value="RNA_pol_sigma-70_dom"/>
</dbReference>
<dbReference type="Pfam" id="PF04542">
    <property type="entry name" value="Sigma70_r2"/>
    <property type="match status" value="1"/>
</dbReference>
<organism evidence="7 8">
    <name type="scientific">Dokdonia ponticola</name>
    <dbReference type="NCBI Taxonomy" id="2041041"/>
    <lineage>
        <taxon>Bacteria</taxon>
        <taxon>Pseudomonadati</taxon>
        <taxon>Bacteroidota</taxon>
        <taxon>Flavobacteriia</taxon>
        <taxon>Flavobacteriales</taxon>
        <taxon>Flavobacteriaceae</taxon>
        <taxon>Dokdonia</taxon>
    </lineage>
</organism>
<dbReference type="InterPro" id="IPR013249">
    <property type="entry name" value="RNA_pol_sigma70_r4_t2"/>
</dbReference>
<dbReference type="EMBL" id="JBHSFV010000001">
    <property type="protein sequence ID" value="MFC4632703.1"/>
    <property type="molecule type" value="Genomic_DNA"/>
</dbReference>
<dbReference type="CDD" id="cd06171">
    <property type="entry name" value="Sigma70_r4"/>
    <property type="match status" value="1"/>
</dbReference>
<dbReference type="Pfam" id="PF08281">
    <property type="entry name" value="Sigma70_r4_2"/>
    <property type="match status" value="1"/>
</dbReference>
<comment type="similarity">
    <text evidence="1">Belongs to the sigma-70 factor family. ECF subfamily.</text>
</comment>
<dbReference type="InterPro" id="IPR013325">
    <property type="entry name" value="RNA_pol_sigma_r2"/>
</dbReference>
<dbReference type="InterPro" id="IPR013324">
    <property type="entry name" value="RNA_pol_sigma_r3/r4-like"/>
</dbReference>
<evidence type="ECO:0000256" key="4">
    <source>
        <dbReference type="ARBA" id="ARBA00023163"/>
    </source>
</evidence>
<dbReference type="InterPro" id="IPR036388">
    <property type="entry name" value="WH-like_DNA-bd_sf"/>
</dbReference>
<gene>
    <name evidence="7" type="ORF">ACFO3O_02225</name>
</gene>
<dbReference type="SUPFAM" id="SSF88659">
    <property type="entry name" value="Sigma3 and sigma4 domains of RNA polymerase sigma factors"/>
    <property type="match status" value="1"/>
</dbReference>
<dbReference type="RefSeq" id="WP_379976904.1">
    <property type="nucleotide sequence ID" value="NZ_JBHSFV010000001.1"/>
</dbReference>
<proteinExistence type="inferred from homology"/>
<reference evidence="8" key="1">
    <citation type="journal article" date="2019" name="Int. J. Syst. Evol. Microbiol.">
        <title>The Global Catalogue of Microorganisms (GCM) 10K type strain sequencing project: providing services to taxonomists for standard genome sequencing and annotation.</title>
        <authorList>
            <consortium name="The Broad Institute Genomics Platform"/>
            <consortium name="The Broad Institute Genome Sequencing Center for Infectious Disease"/>
            <person name="Wu L."/>
            <person name="Ma J."/>
        </authorList>
    </citation>
    <scope>NUCLEOTIDE SEQUENCE [LARGE SCALE GENOMIC DNA]</scope>
    <source>
        <strain evidence="8">YJ-61-S</strain>
    </source>
</reference>
<dbReference type="Proteomes" id="UP001596043">
    <property type="component" value="Unassembled WGS sequence"/>
</dbReference>
<dbReference type="PANTHER" id="PTHR43133">
    <property type="entry name" value="RNA POLYMERASE ECF-TYPE SIGMA FACTO"/>
    <property type="match status" value="1"/>
</dbReference>
<dbReference type="InterPro" id="IPR007627">
    <property type="entry name" value="RNA_pol_sigma70_r2"/>
</dbReference>
<evidence type="ECO:0000259" key="6">
    <source>
        <dbReference type="Pfam" id="PF08281"/>
    </source>
</evidence>
<evidence type="ECO:0000259" key="5">
    <source>
        <dbReference type="Pfam" id="PF04542"/>
    </source>
</evidence>
<name>A0ABV9HT93_9FLAO</name>
<evidence type="ECO:0000256" key="1">
    <source>
        <dbReference type="ARBA" id="ARBA00010641"/>
    </source>
</evidence>
<dbReference type="SUPFAM" id="SSF88946">
    <property type="entry name" value="Sigma2 domain of RNA polymerase sigma factors"/>
    <property type="match status" value="1"/>
</dbReference>
<evidence type="ECO:0000313" key="7">
    <source>
        <dbReference type="EMBL" id="MFC4632703.1"/>
    </source>
</evidence>